<gene>
    <name evidence="2" type="ORF">TRIUR3_22280</name>
</gene>
<dbReference type="InterPro" id="IPR001005">
    <property type="entry name" value="SANT/Myb"/>
</dbReference>
<protein>
    <submittedName>
        <fullName evidence="2">Myb-like protein V</fullName>
    </submittedName>
</protein>
<dbReference type="Gene3D" id="3.60.10.10">
    <property type="entry name" value="Endonuclease/exonuclease/phosphatase"/>
    <property type="match status" value="1"/>
</dbReference>
<dbReference type="PANTHER" id="PTHR47122">
    <property type="entry name" value="MYB-LIKE DNA-BINDING DOMAIN CONTAINING PROTEIN, EXPRESSED"/>
    <property type="match status" value="1"/>
</dbReference>
<dbReference type="PROSITE" id="PS51294">
    <property type="entry name" value="HTH_MYB"/>
    <property type="match status" value="1"/>
</dbReference>
<dbReference type="SUPFAM" id="SSF46689">
    <property type="entry name" value="Homeodomain-like"/>
    <property type="match status" value="1"/>
</dbReference>
<evidence type="ECO:0000256" key="1">
    <source>
        <dbReference type="SAM" id="MobiDB-lite"/>
    </source>
</evidence>
<dbReference type="Pfam" id="PF03372">
    <property type="entry name" value="Exo_endo_phos"/>
    <property type="match status" value="1"/>
</dbReference>
<dbReference type="InterPro" id="IPR017930">
    <property type="entry name" value="Myb_dom"/>
</dbReference>
<reference evidence="2" key="1">
    <citation type="journal article" date="2013" name="Nature">
        <title>Draft genome of the wheat A-genome progenitor Triticum urartu.</title>
        <authorList>
            <person name="Ling H.Q."/>
            <person name="Zhao S."/>
            <person name="Liu D."/>
            <person name="Wang J."/>
            <person name="Sun H."/>
            <person name="Zhang C."/>
            <person name="Fan H."/>
            <person name="Li D."/>
            <person name="Dong L."/>
            <person name="Tao Y."/>
            <person name="Gao C."/>
            <person name="Wu H."/>
            <person name="Li Y."/>
            <person name="Cui Y."/>
            <person name="Guo X."/>
            <person name="Zheng S."/>
            <person name="Wang B."/>
            <person name="Yu K."/>
            <person name="Liang Q."/>
            <person name="Yang W."/>
            <person name="Lou X."/>
            <person name="Chen J."/>
            <person name="Feng M."/>
            <person name="Jian J."/>
            <person name="Zhang X."/>
            <person name="Luo G."/>
            <person name="Jiang Y."/>
            <person name="Liu J."/>
            <person name="Wang Z."/>
            <person name="Sha Y."/>
            <person name="Zhang B."/>
            <person name="Wu H."/>
            <person name="Tang D."/>
            <person name="Shen Q."/>
            <person name="Xue P."/>
            <person name="Zou S."/>
            <person name="Wang X."/>
            <person name="Liu X."/>
            <person name="Wang F."/>
            <person name="Yang Y."/>
            <person name="An X."/>
            <person name="Dong Z."/>
            <person name="Zhang K."/>
            <person name="Zhang X."/>
            <person name="Luo M.C."/>
            <person name="Dvorak J."/>
            <person name="Tong Y."/>
            <person name="Wang J."/>
            <person name="Yang H."/>
            <person name="Li Z."/>
            <person name="Wang D."/>
            <person name="Zhang A."/>
            <person name="Wang J."/>
        </authorList>
    </citation>
    <scope>NUCLEOTIDE SEQUENCE</scope>
</reference>
<dbReference type="CDD" id="cd11660">
    <property type="entry name" value="SANT_TRF"/>
    <property type="match status" value="1"/>
</dbReference>
<dbReference type="STRING" id="4572.M7YDH0"/>
<dbReference type="SMART" id="SM00717">
    <property type="entry name" value="SANT"/>
    <property type="match status" value="1"/>
</dbReference>
<sequence length="333" mass="38520">MKPADQVEIWEAILADPLDWLPSSVTIPPPSQVEEYFSYVYGDDDMEINKFAQEPEDGQCHQQYLGEFILNKNGRCAPQGPRKRRIFPSESRGKKLHSRKNNEHWTREEVKKLIRGVRRYGEGRWTKVKRHYFSSSVRKPTHLKDKWRNIRRACGVPCRSKRKEKAQKTMFRPLDSKSVKEIRRGLADLAKKRFLTESAIEDKLDFIALLETGRDNFTSQFLSLTGGIDFDWHCLPPRGQSGGILLGVKCETLEVINVVRGDYMVKFRVRSKLDGFRWALVAVYGAVQPEYKSDFLADLVRICGDEELPILVGGDFNIISRKEEKNNDHFDGR</sequence>
<dbReference type="EMBL" id="KD251109">
    <property type="protein sequence ID" value="EMS48333.1"/>
    <property type="molecule type" value="Genomic_DNA"/>
</dbReference>
<feature type="region of interest" description="Disordered" evidence="1">
    <location>
        <begin position="77"/>
        <end position="102"/>
    </location>
</feature>
<name>M7YDH0_TRIUA</name>
<dbReference type="PROSITE" id="PS50090">
    <property type="entry name" value="MYB_LIKE"/>
    <property type="match status" value="1"/>
</dbReference>
<proteinExistence type="predicted"/>
<dbReference type="eggNOG" id="ENOG502R4MP">
    <property type="taxonomic scope" value="Eukaryota"/>
</dbReference>
<dbReference type="AlphaFoldDB" id="M7YDH0"/>
<dbReference type="GO" id="GO:0003824">
    <property type="term" value="F:catalytic activity"/>
    <property type="evidence" value="ECO:0007669"/>
    <property type="project" value="InterPro"/>
</dbReference>
<dbReference type="SUPFAM" id="SSF56219">
    <property type="entry name" value="DNase I-like"/>
    <property type="match status" value="1"/>
</dbReference>
<dbReference type="InterPro" id="IPR005135">
    <property type="entry name" value="Endo/exonuclease/phosphatase"/>
</dbReference>
<dbReference type="Gene3D" id="1.10.246.220">
    <property type="match status" value="1"/>
</dbReference>
<accession>M7YDH0</accession>
<dbReference type="InterPro" id="IPR036691">
    <property type="entry name" value="Endo/exonu/phosph_ase_sf"/>
</dbReference>
<dbReference type="InterPro" id="IPR009057">
    <property type="entry name" value="Homeodomain-like_sf"/>
</dbReference>
<dbReference type="Pfam" id="PF00249">
    <property type="entry name" value="Myb_DNA-binding"/>
    <property type="match status" value="1"/>
</dbReference>
<evidence type="ECO:0000313" key="2">
    <source>
        <dbReference type="EMBL" id="EMS48333.1"/>
    </source>
</evidence>
<dbReference type="PANTHER" id="PTHR47122:SF11">
    <property type="entry name" value="MYB-LIKE DOMAIN-CONTAINING PROTEIN"/>
    <property type="match status" value="1"/>
</dbReference>
<organism evidence="2">
    <name type="scientific">Triticum urartu</name>
    <name type="common">Red wild einkorn</name>
    <name type="synonym">Crithodium urartu</name>
    <dbReference type="NCBI Taxonomy" id="4572"/>
    <lineage>
        <taxon>Eukaryota</taxon>
        <taxon>Viridiplantae</taxon>
        <taxon>Streptophyta</taxon>
        <taxon>Embryophyta</taxon>
        <taxon>Tracheophyta</taxon>
        <taxon>Spermatophyta</taxon>
        <taxon>Magnoliopsida</taxon>
        <taxon>Liliopsida</taxon>
        <taxon>Poales</taxon>
        <taxon>Poaceae</taxon>
        <taxon>BOP clade</taxon>
        <taxon>Pooideae</taxon>
        <taxon>Triticodae</taxon>
        <taxon>Triticeae</taxon>
        <taxon>Triticinae</taxon>
        <taxon>Triticum</taxon>
    </lineage>
</organism>